<evidence type="ECO:0000313" key="3">
    <source>
        <dbReference type="Proteomes" id="UP000280296"/>
    </source>
</evidence>
<keyword evidence="3" id="KW-1185">Reference proteome</keyword>
<reference evidence="2 3" key="1">
    <citation type="submission" date="2018-12" db="EMBL/GenBank/DDBJ databases">
        <authorList>
            <person name="Toschakov S.V."/>
        </authorList>
    </citation>
    <scope>NUCLEOTIDE SEQUENCE [LARGE SCALE GENOMIC DNA]</scope>
    <source>
        <strain evidence="2 3">GM2012</strain>
    </source>
</reference>
<protein>
    <recommendedName>
        <fullName evidence="4">DNA modification methylase</fullName>
    </recommendedName>
</protein>
<dbReference type="Proteomes" id="UP000280296">
    <property type="component" value="Unassembled WGS sequence"/>
</dbReference>
<organism evidence="2 3">
    <name type="scientific">Tautonia sociabilis</name>
    <dbReference type="NCBI Taxonomy" id="2080755"/>
    <lineage>
        <taxon>Bacteria</taxon>
        <taxon>Pseudomonadati</taxon>
        <taxon>Planctomycetota</taxon>
        <taxon>Planctomycetia</taxon>
        <taxon>Isosphaerales</taxon>
        <taxon>Isosphaeraceae</taxon>
        <taxon>Tautonia</taxon>
    </lineage>
</organism>
<feature type="region of interest" description="Disordered" evidence="1">
    <location>
        <begin position="1"/>
        <end position="48"/>
    </location>
</feature>
<feature type="compositionally biased region" description="Basic and acidic residues" evidence="1">
    <location>
        <begin position="1"/>
        <end position="13"/>
    </location>
</feature>
<evidence type="ECO:0000256" key="1">
    <source>
        <dbReference type="SAM" id="MobiDB-lite"/>
    </source>
</evidence>
<name>A0A432MIG4_9BACT</name>
<evidence type="ECO:0008006" key="4">
    <source>
        <dbReference type="Google" id="ProtNLM"/>
    </source>
</evidence>
<comment type="caution">
    <text evidence="2">The sequence shown here is derived from an EMBL/GenBank/DDBJ whole genome shotgun (WGS) entry which is preliminary data.</text>
</comment>
<evidence type="ECO:0000313" key="2">
    <source>
        <dbReference type="EMBL" id="RUL86988.1"/>
    </source>
</evidence>
<accession>A0A432MIG4</accession>
<dbReference type="EMBL" id="RYZH01000027">
    <property type="protein sequence ID" value="RUL86988.1"/>
    <property type="molecule type" value="Genomic_DNA"/>
</dbReference>
<dbReference type="AlphaFoldDB" id="A0A432MIG4"/>
<proteinExistence type="predicted"/>
<reference evidence="2 3" key="2">
    <citation type="submission" date="2019-01" db="EMBL/GenBank/DDBJ databases">
        <title>Tautonia sociabilis, a novel thermotolerant planctomycete of Isosphaeraceae family, isolated from a 4000 m deep subterranean habitat.</title>
        <authorList>
            <person name="Kovaleva O.L."/>
            <person name="Elcheninov A.G."/>
            <person name="Van Heerden E."/>
            <person name="Toshchakov S.V."/>
            <person name="Novikov A."/>
            <person name="Bonch-Osmolovskaya E.A."/>
            <person name="Kublanov I.V."/>
        </authorList>
    </citation>
    <scope>NUCLEOTIDE SEQUENCE [LARGE SCALE GENOMIC DNA]</scope>
    <source>
        <strain evidence="2 3">GM2012</strain>
    </source>
</reference>
<dbReference type="RefSeq" id="WP_126726174.1">
    <property type="nucleotide sequence ID" value="NZ_RYZH01000027.1"/>
</dbReference>
<dbReference type="InterPro" id="IPR029063">
    <property type="entry name" value="SAM-dependent_MTases_sf"/>
</dbReference>
<dbReference type="SUPFAM" id="SSF53335">
    <property type="entry name" value="S-adenosyl-L-methionine-dependent methyltransferases"/>
    <property type="match status" value="1"/>
</dbReference>
<sequence length="255" mass="28093">MQTEDTRRRRDEPPPGPTPKAPPLSDGTPLPEAPRTGSPVPWLTSIHARPGRGPYGDRRYRGNCSGLLIEDLIRFYNPRRVLDPMEGGGTCGDVCRALGIPYEGRDLKRGFDATDPEHYARLGRFDLVWLHPPYWKMVAYNPGDARCLSGAPTVAAFVGRLRQVLRNCRDVLAAGGVLALLIGDGRHEGRYLGLPFRALDAAAAEGLWLAAPEIIRFGHGSTSARRAYSGSFIPRLHDVCLILRRDPAAPQLWRG</sequence>
<gene>
    <name evidence="2" type="ORF">TsocGM_14420</name>
</gene>
<dbReference type="OrthoDB" id="256730at2"/>
<dbReference type="Gene3D" id="3.40.50.150">
    <property type="entry name" value="Vaccinia Virus protein VP39"/>
    <property type="match status" value="1"/>
</dbReference>